<dbReference type="GO" id="GO:0009289">
    <property type="term" value="C:pilus"/>
    <property type="evidence" value="ECO:0007669"/>
    <property type="project" value="UniProtKB-SubCell"/>
</dbReference>
<name>B6XAL8_9GAMM</name>
<dbReference type="PANTHER" id="PTHR33420:SF12">
    <property type="entry name" value="FIMBRIN-LIKE PROTEIN FIMI-RELATED"/>
    <property type="match status" value="1"/>
</dbReference>
<feature type="domain" description="Fimbrial-type adhesion" evidence="6">
    <location>
        <begin position="49"/>
        <end position="198"/>
    </location>
</feature>
<dbReference type="InterPro" id="IPR008966">
    <property type="entry name" value="Adhesion_dom_sf"/>
</dbReference>
<gene>
    <name evidence="7" type="ORF">PROVALCAL_00366</name>
</gene>
<evidence type="ECO:0000256" key="2">
    <source>
        <dbReference type="ARBA" id="ARBA00006671"/>
    </source>
</evidence>
<dbReference type="Proteomes" id="UP000003729">
    <property type="component" value="Unassembled WGS sequence"/>
</dbReference>
<dbReference type="EMBL" id="ABXW01000004">
    <property type="protein sequence ID" value="EEB47771.1"/>
    <property type="molecule type" value="Genomic_DNA"/>
</dbReference>
<dbReference type="InterPro" id="IPR050263">
    <property type="entry name" value="Bact_Fimbrial_Adh_Pro"/>
</dbReference>
<dbReference type="GO" id="GO:0043709">
    <property type="term" value="P:cell adhesion involved in single-species biofilm formation"/>
    <property type="evidence" value="ECO:0007669"/>
    <property type="project" value="TreeGrafter"/>
</dbReference>
<comment type="caution">
    <text evidence="7">The sequence shown here is derived from an EMBL/GenBank/DDBJ whole genome shotgun (WGS) entry which is preliminary data.</text>
</comment>
<dbReference type="AlphaFoldDB" id="B6XAL8"/>
<dbReference type="Gene3D" id="2.60.40.1090">
    <property type="entry name" value="Fimbrial-type adhesion domain"/>
    <property type="match status" value="1"/>
</dbReference>
<proteinExistence type="inferred from homology"/>
<evidence type="ECO:0000256" key="4">
    <source>
        <dbReference type="ARBA" id="ARBA00023263"/>
    </source>
</evidence>
<protein>
    <submittedName>
        <fullName evidence="7">Fimbrial protein</fullName>
    </submittedName>
</protein>
<dbReference type="SUPFAM" id="SSF49401">
    <property type="entry name" value="Bacterial adhesins"/>
    <property type="match status" value="1"/>
</dbReference>
<evidence type="ECO:0000313" key="7">
    <source>
        <dbReference type="EMBL" id="EEB47771.1"/>
    </source>
</evidence>
<comment type="subcellular location">
    <subcellularLocation>
        <location evidence="1">Fimbrium</location>
    </subcellularLocation>
</comment>
<evidence type="ECO:0000259" key="6">
    <source>
        <dbReference type="Pfam" id="PF00419"/>
    </source>
</evidence>
<feature type="signal peptide" evidence="5">
    <location>
        <begin position="1"/>
        <end position="27"/>
    </location>
</feature>
<evidence type="ECO:0000313" key="8">
    <source>
        <dbReference type="Proteomes" id="UP000003729"/>
    </source>
</evidence>
<feature type="chain" id="PRO_5002852389" evidence="5">
    <location>
        <begin position="28"/>
        <end position="198"/>
    </location>
</feature>
<dbReference type="PANTHER" id="PTHR33420">
    <property type="entry name" value="FIMBRIAL SUBUNIT ELFA-RELATED"/>
    <property type="match status" value="1"/>
</dbReference>
<keyword evidence="4" id="KW-0281">Fimbrium</keyword>
<reference evidence="7 8" key="1">
    <citation type="submission" date="2008-10" db="EMBL/GenBank/DDBJ databases">
        <title>Draft genome sequence of Providencia alcalifaciens (DSM 30120).</title>
        <authorList>
            <person name="Sudarsanam P."/>
            <person name="Ley R."/>
            <person name="Guruge J."/>
            <person name="Turnbaugh P.J."/>
            <person name="Mahowald M."/>
            <person name="Liep D."/>
            <person name="Gordon J."/>
        </authorList>
    </citation>
    <scope>NUCLEOTIDE SEQUENCE [LARGE SCALE GENOMIC DNA]</scope>
    <source>
        <strain evidence="7 8">DSM 30120</strain>
    </source>
</reference>
<sequence>MESYIMKLKLIAIALPISLALSHTAFAETQPEEPTPTLTPVTVGGGIVNFAGAIVNTPCVIDNDDASQTVNLGQYRQDAFTGKSSVSSPVGFDIKLTGCATETFKNASLTFAGITVPDEEKILAPVASQGGQITATGVGIQILQNSKLVNVDGLKATDVVKLNEGDSTLRFQAQYIALADEVTAGSANASADFTITYQ</sequence>
<evidence type="ECO:0000256" key="5">
    <source>
        <dbReference type="SAM" id="SignalP"/>
    </source>
</evidence>
<evidence type="ECO:0000256" key="3">
    <source>
        <dbReference type="ARBA" id="ARBA00022729"/>
    </source>
</evidence>
<organism evidence="7 8">
    <name type="scientific">Providencia alcalifaciens DSM 30120</name>
    <dbReference type="NCBI Taxonomy" id="520999"/>
    <lineage>
        <taxon>Bacteria</taxon>
        <taxon>Pseudomonadati</taxon>
        <taxon>Pseudomonadota</taxon>
        <taxon>Gammaproteobacteria</taxon>
        <taxon>Enterobacterales</taxon>
        <taxon>Morganellaceae</taxon>
        <taxon>Providencia</taxon>
    </lineage>
</organism>
<dbReference type="InterPro" id="IPR036937">
    <property type="entry name" value="Adhesion_dom_fimbrial_sf"/>
</dbReference>
<reference evidence="7 8" key="2">
    <citation type="submission" date="2008-10" db="EMBL/GenBank/DDBJ databases">
        <authorList>
            <person name="Fulton L."/>
            <person name="Clifton S."/>
            <person name="Fulton B."/>
            <person name="Xu J."/>
            <person name="Minx P."/>
            <person name="Pepin K.H."/>
            <person name="Johnson M."/>
            <person name="Bhonagiri V."/>
            <person name="Nash W.E."/>
            <person name="Mardis E.R."/>
            <person name="Wilson R.K."/>
        </authorList>
    </citation>
    <scope>NUCLEOTIDE SEQUENCE [LARGE SCALE GENOMIC DNA]</scope>
    <source>
        <strain evidence="7 8">DSM 30120</strain>
    </source>
</reference>
<comment type="similarity">
    <text evidence="2">Belongs to the fimbrial protein family.</text>
</comment>
<keyword evidence="3 5" id="KW-0732">Signal</keyword>
<dbReference type="InterPro" id="IPR000259">
    <property type="entry name" value="Adhesion_dom_fimbrial"/>
</dbReference>
<dbReference type="Pfam" id="PF00419">
    <property type="entry name" value="Fimbrial"/>
    <property type="match status" value="1"/>
</dbReference>
<dbReference type="eggNOG" id="COG3539">
    <property type="taxonomic scope" value="Bacteria"/>
</dbReference>
<evidence type="ECO:0000256" key="1">
    <source>
        <dbReference type="ARBA" id="ARBA00004561"/>
    </source>
</evidence>
<accession>B6XAL8</accession>